<dbReference type="GO" id="GO:0005829">
    <property type="term" value="C:cytosol"/>
    <property type="evidence" value="ECO:0007669"/>
    <property type="project" value="TreeGrafter"/>
</dbReference>
<dbReference type="PANTHER" id="PTHR43616:SF5">
    <property type="entry name" value="GLYCEROL DEHYDROGENASE 1"/>
    <property type="match status" value="1"/>
</dbReference>
<dbReference type="KEGG" id="csep:CP523_00260"/>
<evidence type="ECO:0000256" key="11">
    <source>
        <dbReference type="PIRSR" id="PIRSR000112-2"/>
    </source>
</evidence>
<evidence type="ECO:0000256" key="2">
    <source>
        <dbReference type="ARBA" id="ARBA00022723"/>
    </source>
</evidence>
<feature type="binding site" evidence="11">
    <location>
        <position position="121"/>
    </location>
    <ligand>
        <name>glycerol</name>
        <dbReference type="ChEBI" id="CHEBI:17754"/>
    </ligand>
</feature>
<reference evidence="14 16" key="1">
    <citation type="submission" date="2017-09" db="EMBL/GenBank/DDBJ databases">
        <authorList>
            <person name="Thomas P."/>
            <person name="Seyboldt C."/>
        </authorList>
    </citation>
    <scope>NUCLEOTIDE SEQUENCE [LARGE SCALE GENOMIC DNA]</scope>
    <source>
        <strain evidence="14 16">DSM 7534</strain>
    </source>
</reference>
<feature type="binding site" evidence="12">
    <location>
        <begin position="116"/>
        <end position="119"/>
    </location>
    <ligand>
        <name>NAD(+)</name>
        <dbReference type="ChEBI" id="CHEBI:57540"/>
    </ligand>
</feature>
<evidence type="ECO:0000256" key="12">
    <source>
        <dbReference type="PIRSR" id="PIRSR000112-3"/>
    </source>
</evidence>
<evidence type="ECO:0000256" key="1">
    <source>
        <dbReference type="ARBA" id="ARBA00007358"/>
    </source>
</evidence>
<keyword evidence="4 14" id="KW-0560">Oxidoreductase</keyword>
<comment type="cofactor">
    <cofactor evidence="10">
        <name>Zn(2+)</name>
        <dbReference type="ChEBI" id="CHEBI:29105"/>
    </cofactor>
    <text evidence="10">Binds 1 zinc ion per subunit.</text>
</comment>
<keyword evidence="2 10" id="KW-0479">Metal-binding</keyword>
<feature type="binding site" evidence="12">
    <location>
        <position position="127"/>
    </location>
    <ligand>
        <name>NAD(+)</name>
        <dbReference type="ChEBI" id="CHEBI:57540"/>
    </ligand>
</feature>
<dbReference type="FunFam" id="3.40.50.1970:FF:000005">
    <property type="entry name" value="Glycerol dehydrogenase"/>
    <property type="match status" value="1"/>
</dbReference>
<comment type="pathway">
    <text evidence="6">Polyol metabolism; glycerol fermentation; glycerone phosphate from glycerol (oxidative route): step 1/2.</text>
</comment>
<evidence type="ECO:0000256" key="9">
    <source>
        <dbReference type="ARBA" id="ARBA00049006"/>
    </source>
</evidence>
<keyword evidence="3" id="KW-0319">Glycerol metabolism</keyword>
<dbReference type="Proteomes" id="UP001055437">
    <property type="component" value="Chromosome"/>
</dbReference>
<evidence type="ECO:0000256" key="5">
    <source>
        <dbReference type="ARBA" id="ARBA00023027"/>
    </source>
</evidence>
<dbReference type="InterPro" id="IPR001670">
    <property type="entry name" value="ADH_Fe/GldA"/>
</dbReference>
<dbReference type="GO" id="GO:0046872">
    <property type="term" value="F:metal ion binding"/>
    <property type="evidence" value="ECO:0007669"/>
    <property type="project" value="UniProtKB-KW"/>
</dbReference>
<dbReference type="Gene3D" id="3.40.50.1970">
    <property type="match status" value="1"/>
</dbReference>
<evidence type="ECO:0000313" key="16">
    <source>
        <dbReference type="Proteomes" id="UP000280586"/>
    </source>
</evidence>
<evidence type="ECO:0000256" key="8">
    <source>
        <dbReference type="ARBA" id="ARBA00040132"/>
    </source>
</evidence>
<comment type="catalytic activity">
    <reaction evidence="9">
        <text>glycerol + NAD(+) = dihydroxyacetone + NADH + H(+)</text>
        <dbReference type="Rhea" id="RHEA:13769"/>
        <dbReference type="ChEBI" id="CHEBI:15378"/>
        <dbReference type="ChEBI" id="CHEBI:16016"/>
        <dbReference type="ChEBI" id="CHEBI:17754"/>
        <dbReference type="ChEBI" id="CHEBI:57540"/>
        <dbReference type="ChEBI" id="CHEBI:57945"/>
        <dbReference type="EC" id="1.1.1.6"/>
    </reaction>
</comment>
<reference evidence="15" key="2">
    <citation type="submission" date="2022-06" db="EMBL/GenBank/DDBJ databases">
        <authorList>
            <person name="Holder M.E."/>
            <person name="Ajami N.J."/>
            <person name="Petrosino J.F."/>
        </authorList>
    </citation>
    <scope>NUCLEOTIDE SEQUENCE</scope>
    <source>
        <strain evidence="15">RMA 8861</strain>
    </source>
</reference>
<evidence type="ECO:0000313" key="14">
    <source>
        <dbReference type="EMBL" id="AYE32992.1"/>
    </source>
</evidence>
<dbReference type="SUPFAM" id="SSF56796">
    <property type="entry name" value="Dehydroquinate synthase-like"/>
    <property type="match status" value="1"/>
</dbReference>
<feature type="binding site" evidence="10">
    <location>
        <position position="254"/>
    </location>
    <ligand>
        <name>glycerol</name>
        <dbReference type="ChEBI" id="CHEBI:17754"/>
    </ligand>
</feature>
<dbReference type="GO" id="GO:0019563">
    <property type="term" value="P:glycerol catabolic process"/>
    <property type="evidence" value="ECO:0007669"/>
    <property type="project" value="UniProtKB-ARBA"/>
</dbReference>
<name>A0A9N7JJN4_CLOSE</name>
<evidence type="ECO:0000259" key="13">
    <source>
        <dbReference type="Pfam" id="PF00465"/>
    </source>
</evidence>
<feature type="binding site" evidence="12">
    <location>
        <position position="125"/>
    </location>
    <ligand>
        <name>NAD(+)</name>
        <dbReference type="ChEBI" id="CHEBI:57540"/>
    </ligand>
</feature>
<dbReference type="RefSeq" id="WP_120140395.1">
    <property type="nucleotide sequence ID" value="NZ_CP023671.1"/>
</dbReference>
<keyword evidence="10" id="KW-0862">Zinc</keyword>
<dbReference type="CDD" id="cd08170">
    <property type="entry name" value="GlyDH"/>
    <property type="match status" value="1"/>
</dbReference>
<keyword evidence="5 12" id="KW-0520">NAD</keyword>
<evidence type="ECO:0000256" key="6">
    <source>
        <dbReference type="ARBA" id="ARBA00037918"/>
    </source>
</evidence>
<comment type="similarity">
    <text evidence="1">Belongs to the iron-containing alcohol dehydrogenase family.</text>
</comment>
<feature type="binding site" evidence="12">
    <location>
        <begin position="94"/>
        <end position="98"/>
    </location>
    <ligand>
        <name>NAD(+)</name>
        <dbReference type="ChEBI" id="CHEBI:57540"/>
    </ligand>
</feature>
<feature type="binding site" evidence="10">
    <location>
        <position position="171"/>
    </location>
    <ligand>
        <name>glycerol</name>
        <dbReference type="ChEBI" id="CHEBI:17754"/>
    </ligand>
</feature>
<dbReference type="GO" id="GO:0015980">
    <property type="term" value="P:energy derivation by oxidation of organic compounds"/>
    <property type="evidence" value="ECO:0007669"/>
    <property type="project" value="UniProtKB-ARBA"/>
</dbReference>
<proteinExistence type="inferred from homology"/>
<evidence type="ECO:0000256" key="10">
    <source>
        <dbReference type="PIRSR" id="PIRSR000112-1"/>
    </source>
</evidence>
<dbReference type="AlphaFoldDB" id="A0A9N7JJN4"/>
<dbReference type="PIRSF" id="PIRSF000112">
    <property type="entry name" value="Glycerol_dehydrogenase"/>
    <property type="match status" value="1"/>
</dbReference>
<dbReference type="GeneID" id="303559106"/>
<protein>
    <recommendedName>
        <fullName evidence="8">Glycerol dehydrogenase</fullName>
        <ecNumber evidence="7">1.1.1.6</ecNumber>
    </recommendedName>
</protein>
<dbReference type="InterPro" id="IPR016205">
    <property type="entry name" value="Glycerol_DH"/>
</dbReference>
<dbReference type="Gene3D" id="1.20.1090.10">
    <property type="entry name" value="Dehydroquinate synthase-like - alpha domain"/>
    <property type="match status" value="1"/>
</dbReference>
<dbReference type="GO" id="GO:0008888">
    <property type="term" value="F:glycerol dehydrogenase (NAD+) activity"/>
    <property type="evidence" value="ECO:0007669"/>
    <property type="project" value="UniProtKB-EC"/>
</dbReference>
<sequence>MSKIIICPNKYVQGKGEIKNLSKHTKNLGKSIFIVASPNGIKRTKVIIEESFNESGCSLVFESFNGECSKKEIDRLGKIIVDNKCDVIVGIGGGKIFDTVKVVAYYKKIPVVIVPTIASTDAPCSALSVIYTEEGIFSEYLLLPKNPDLVLVDTEIIAKSPTRLLMAGIGDALATYFEARACVRSNALNMAGGEITKTALVLAKLCYTTLLEDGFKAKLAVENNVTTKSVENIIEANTFLSGIGFESGGLAAAHAIHNGFTVLEQCHHLYHGEKVAFGTIVQLVLENSPTEEIEEVIKFCIKLGLPVTLEDMGINKIIEEEIKAVADASCAEGETIYNMPFEITSNDVYAAIISANSLGCYYKTNAL</sequence>
<feature type="domain" description="Alcohol dehydrogenase iron-type/glycerol dehydrogenase GldA" evidence="13">
    <location>
        <begin position="8"/>
        <end position="154"/>
    </location>
</feature>
<dbReference type="NCBIfam" id="NF006941">
    <property type="entry name" value="PRK09423.1"/>
    <property type="match status" value="1"/>
</dbReference>
<evidence type="ECO:0000256" key="3">
    <source>
        <dbReference type="ARBA" id="ARBA00022798"/>
    </source>
</evidence>
<dbReference type="Pfam" id="PF00465">
    <property type="entry name" value="Fe-ADH"/>
    <property type="match status" value="1"/>
</dbReference>
<feature type="binding site" evidence="12">
    <location>
        <position position="131"/>
    </location>
    <ligand>
        <name>NAD(+)</name>
        <dbReference type="ChEBI" id="CHEBI:57540"/>
    </ligand>
</feature>
<dbReference type="EMBL" id="CP023671">
    <property type="protein sequence ID" value="AYE32992.1"/>
    <property type="molecule type" value="Genomic_DNA"/>
</dbReference>
<evidence type="ECO:0000256" key="4">
    <source>
        <dbReference type="ARBA" id="ARBA00023002"/>
    </source>
</evidence>
<dbReference type="EC" id="1.1.1.6" evidence="7"/>
<dbReference type="PROSITE" id="PS00060">
    <property type="entry name" value="ADH_IRON_2"/>
    <property type="match status" value="1"/>
</dbReference>
<evidence type="ECO:0000313" key="17">
    <source>
        <dbReference type="Proteomes" id="UP001055437"/>
    </source>
</evidence>
<dbReference type="PANTHER" id="PTHR43616">
    <property type="entry name" value="GLYCEROL DEHYDROGENASE"/>
    <property type="match status" value="1"/>
</dbReference>
<evidence type="ECO:0000313" key="15">
    <source>
        <dbReference type="EMBL" id="USR99555.1"/>
    </source>
</evidence>
<accession>A0A9N7JJN4</accession>
<organism evidence="14 16">
    <name type="scientific">Clostridium septicum</name>
    <dbReference type="NCBI Taxonomy" id="1504"/>
    <lineage>
        <taxon>Bacteria</taxon>
        <taxon>Bacillati</taxon>
        <taxon>Bacillota</taxon>
        <taxon>Clostridia</taxon>
        <taxon>Eubacteriales</taxon>
        <taxon>Clostridiaceae</taxon>
        <taxon>Clostridium</taxon>
    </lineage>
</organism>
<keyword evidence="17" id="KW-1185">Reference proteome</keyword>
<evidence type="ECO:0000256" key="7">
    <source>
        <dbReference type="ARBA" id="ARBA00039147"/>
    </source>
</evidence>
<dbReference type="Proteomes" id="UP000280586">
    <property type="component" value="Chromosome"/>
</dbReference>
<dbReference type="EMBL" id="CP099799">
    <property type="protein sequence ID" value="USR99555.1"/>
    <property type="molecule type" value="Genomic_DNA"/>
</dbReference>
<dbReference type="InterPro" id="IPR018211">
    <property type="entry name" value="ADH_Fe_CS"/>
</dbReference>
<gene>
    <name evidence="14" type="primary">gldA</name>
    <name evidence="14" type="ORF">CP523_00260</name>
    <name evidence="15" type="ORF">NH397_08545</name>
</gene>
<feature type="binding site" evidence="10">
    <location>
        <position position="271"/>
    </location>
    <ligand>
        <name>glycerol</name>
        <dbReference type="ChEBI" id="CHEBI:17754"/>
    </ligand>
</feature>